<evidence type="ECO:0000313" key="1">
    <source>
        <dbReference type="EMBL" id="MDO7252360.1"/>
    </source>
</evidence>
<proteinExistence type="predicted"/>
<dbReference type="InterPro" id="IPR002718">
    <property type="entry name" value="OMP_Helicobacter"/>
</dbReference>
<sequence length="292" mass="32774">MLRYLLPFLLILPLFAIENNLFTGFGVGEGTHYQTDFWQQTTKDNSTCPDGLCIGNKTTGSYAGHQGNTFFAMIGDEAFFDKFKITGLRFYGSMEYANVSLGSLDSSSVTDTPARDKSFTTCTNCPPVFAPPKTMTTGVVKMKNVSTPQTNLFDNGVWISYALNLDFFINLPIDSLVQLFWKKMPFFKVGVYAGGGVEYATLRSNSWNNEEVGVNGNPYFASGSGFFANLGGSVYLGRHNRINIGVKIPYYGLNSQNWYDYGDTDPWKQQLLRQNFDISKGKEWRVSYVYLF</sequence>
<reference evidence="2 4" key="1">
    <citation type="submission" date="2023-07" db="EMBL/GenBank/DDBJ databases">
        <title>Unpublished Manusciprt.</title>
        <authorList>
            <person name="Aydin F."/>
            <person name="Tarhane S."/>
            <person name="Saticioglu I.B."/>
            <person name="Karakaya E."/>
            <person name="Abay S."/>
            <person name="Guran O."/>
            <person name="Bozkurt E."/>
            <person name="Uzum N."/>
            <person name="Olgun K."/>
            <person name="Jablonski D."/>
        </authorList>
    </citation>
    <scope>NUCLEOTIDE SEQUENCE</scope>
    <source>
        <strain evidence="4">faydin-H75</strain>
        <strain evidence="2">Faydin-H76</strain>
    </source>
</reference>
<organism evidence="2 3">
    <name type="scientific">Helicobacter cappadocius</name>
    <dbReference type="NCBI Taxonomy" id="3063998"/>
    <lineage>
        <taxon>Bacteria</taxon>
        <taxon>Pseudomonadati</taxon>
        <taxon>Campylobacterota</taxon>
        <taxon>Epsilonproteobacteria</taxon>
        <taxon>Campylobacterales</taxon>
        <taxon>Helicobacteraceae</taxon>
        <taxon>Helicobacter</taxon>
    </lineage>
</organism>
<dbReference type="Proteomes" id="UP001240777">
    <property type="component" value="Unassembled WGS sequence"/>
</dbReference>
<dbReference type="EMBL" id="JAUPEV010000001">
    <property type="protein sequence ID" value="MDO7252360.1"/>
    <property type="molecule type" value="Genomic_DNA"/>
</dbReference>
<gene>
    <name evidence="1" type="ORF">Q5I04_00295</name>
    <name evidence="2" type="ORF">Q5I06_00295</name>
</gene>
<protein>
    <submittedName>
        <fullName evidence="2">Outer membrane beta-barrel protein</fullName>
    </submittedName>
</protein>
<keyword evidence="4" id="KW-1185">Reference proteome</keyword>
<dbReference type="EMBL" id="JAUYZK010000001">
    <property type="protein sequence ID" value="MDP2538227.1"/>
    <property type="molecule type" value="Genomic_DNA"/>
</dbReference>
<dbReference type="Pfam" id="PF01856">
    <property type="entry name" value="HP_OMP"/>
    <property type="match status" value="1"/>
</dbReference>
<evidence type="ECO:0000313" key="2">
    <source>
        <dbReference type="EMBL" id="MDP2538227.1"/>
    </source>
</evidence>
<accession>A0AA90PQE5</accession>
<dbReference type="Proteomes" id="UP001177258">
    <property type="component" value="Unassembled WGS sequence"/>
</dbReference>
<dbReference type="AlphaFoldDB" id="A0AA90PQE5"/>
<evidence type="ECO:0000313" key="3">
    <source>
        <dbReference type="Proteomes" id="UP001177258"/>
    </source>
</evidence>
<evidence type="ECO:0000313" key="4">
    <source>
        <dbReference type="Proteomes" id="UP001240777"/>
    </source>
</evidence>
<comment type="caution">
    <text evidence="2">The sequence shown here is derived from an EMBL/GenBank/DDBJ whole genome shotgun (WGS) entry which is preliminary data.</text>
</comment>
<reference evidence="1 3" key="3">
    <citation type="journal article" date="2024" name="Syst. Appl. Microbiol.">
        <title>Helicobacter cappadocius sp. nov., from lizards: The first psychrotrophic Helicobacter species.</title>
        <authorList>
            <person name="Aydin F."/>
            <person name="Tarhane S."/>
            <person name="Karakaya E."/>
            <person name="Abay S."/>
            <person name="Kayman T."/>
            <person name="Guran O."/>
            <person name="Bozkurt E."/>
            <person name="Uzum N."/>
            <person name="Avci A."/>
            <person name="Olgun K."/>
            <person name="Jablonski D."/>
            <person name="Guran C."/>
            <person name="Burcin Saticioglu I."/>
        </authorList>
    </citation>
    <scope>NUCLEOTIDE SEQUENCE [LARGE SCALE GENOMIC DNA]</scope>
    <source>
        <strain evidence="1">Faydin-H75</strain>
        <strain evidence="3">faydin-H76</strain>
    </source>
</reference>
<name>A0AA90PQE5_9HELI</name>
<dbReference type="RefSeq" id="WP_305516204.1">
    <property type="nucleotide sequence ID" value="NZ_JAUPEV010000001.1"/>
</dbReference>
<reference evidence="1" key="2">
    <citation type="submission" date="2023-07" db="EMBL/GenBank/DDBJ databases">
        <authorList>
            <person name="Aydin F."/>
            <person name="Tarhane S."/>
            <person name="Saticioglu I.B."/>
            <person name="Karakaya E."/>
            <person name="Abay S."/>
            <person name="Guran O."/>
            <person name="Bozkurt E."/>
            <person name="Uzum N."/>
            <person name="Olgun K."/>
            <person name="Jablonski D."/>
        </authorList>
    </citation>
    <scope>NUCLEOTIDE SEQUENCE</scope>
    <source>
        <strain evidence="1">Faydin-H75</strain>
    </source>
</reference>